<sequence>MTASSHTMVGEPGTGTGAVPQPESGAFLATWIVVGIASGLGLTYGLAVMHDGTIVDGTTTLTPATAVGVAALCYLAAAATTTRWVAWLGVPVFSGLAFAGLLVPLPWWALFGLVAAVLLVVGRLVGAGRVTAVQGAALFGFFGIAVLALHLAPRAGLALAGAVLAAHALWDIRHYRHDIVVDRSMAIFCIGLDVTVGALCVVLAIVS</sequence>
<feature type="transmembrane region" description="Helical" evidence="1">
    <location>
        <begin position="132"/>
        <end position="149"/>
    </location>
</feature>
<evidence type="ECO:0000256" key="1">
    <source>
        <dbReference type="SAM" id="Phobius"/>
    </source>
</evidence>
<evidence type="ECO:0000313" key="2">
    <source>
        <dbReference type="EMBL" id="GAA4419370.1"/>
    </source>
</evidence>
<feature type="transmembrane region" description="Helical" evidence="1">
    <location>
        <begin position="184"/>
        <end position="206"/>
    </location>
</feature>
<proteinExistence type="predicted"/>
<comment type="caution">
    <text evidence="2">The sequence shown here is derived from an EMBL/GenBank/DDBJ whole genome shotgun (WGS) entry which is preliminary data.</text>
</comment>
<reference evidence="3" key="1">
    <citation type="journal article" date="2019" name="Int. J. Syst. Evol. Microbiol.">
        <title>The Global Catalogue of Microorganisms (GCM) 10K type strain sequencing project: providing services to taxonomists for standard genome sequencing and annotation.</title>
        <authorList>
            <consortium name="The Broad Institute Genomics Platform"/>
            <consortium name="The Broad Institute Genome Sequencing Center for Infectious Disease"/>
            <person name="Wu L."/>
            <person name="Ma J."/>
        </authorList>
    </citation>
    <scope>NUCLEOTIDE SEQUENCE [LARGE SCALE GENOMIC DNA]</scope>
    <source>
        <strain evidence="3">JCM 17810</strain>
    </source>
</reference>
<dbReference type="Proteomes" id="UP001500622">
    <property type="component" value="Unassembled WGS sequence"/>
</dbReference>
<keyword evidence="1" id="KW-0812">Transmembrane</keyword>
<keyword evidence="1" id="KW-0472">Membrane</keyword>
<keyword evidence="3" id="KW-1185">Reference proteome</keyword>
<feature type="transmembrane region" description="Helical" evidence="1">
    <location>
        <begin position="59"/>
        <end position="77"/>
    </location>
</feature>
<feature type="transmembrane region" description="Helical" evidence="1">
    <location>
        <begin position="107"/>
        <end position="125"/>
    </location>
</feature>
<name>A0ABP8KZX3_9MICO</name>
<feature type="transmembrane region" description="Helical" evidence="1">
    <location>
        <begin position="84"/>
        <end position="101"/>
    </location>
</feature>
<gene>
    <name evidence="2" type="ORF">GCM10023169_09970</name>
</gene>
<keyword evidence="1" id="KW-1133">Transmembrane helix</keyword>
<protein>
    <submittedName>
        <fullName evidence="2">Uncharacterized protein</fullName>
    </submittedName>
</protein>
<dbReference type="RefSeq" id="WP_345215360.1">
    <property type="nucleotide sequence ID" value="NZ_BAABGN010000002.1"/>
</dbReference>
<feature type="transmembrane region" description="Helical" evidence="1">
    <location>
        <begin position="26"/>
        <end position="47"/>
    </location>
</feature>
<dbReference type="EMBL" id="BAABGN010000002">
    <property type="protein sequence ID" value="GAA4419370.1"/>
    <property type="molecule type" value="Genomic_DNA"/>
</dbReference>
<evidence type="ECO:0000313" key="3">
    <source>
        <dbReference type="Proteomes" id="UP001500622"/>
    </source>
</evidence>
<organism evidence="2 3">
    <name type="scientific">Georgenia halophila</name>
    <dbReference type="NCBI Taxonomy" id="620889"/>
    <lineage>
        <taxon>Bacteria</taxon>
        <taxon>Bacillati</taxon>
        <taxon>Actinomycetota</taxon>
        <taxon>Actinomycetes</taxon>
        <taxon>Micrococcales</taxon>
        <taxon>Bogoriellaceae</taxon>
        <taxon>Georgenia</taxon>
    </lineage>
</organism>
<accession>A0ABP8KZX3</accession>